<evidence type="ECO:0000313" key="2">
    <source>
        <dbReference type="Proteomes" id="UP000645517"/>
    </source>
</evidence>
<proteinExistence type="predicted"/>
<sequence length="70" mass="7056">MNGNGVRSTGASIRSGNATRMAGREEIGAEYQSSTEFIRSISLGGLAGLALQAAGGVADVLMFGGHANSR</sequence>
<dbReference type="EMBL" id="BMOR01000002">
    <property type="protein sequence ID" value="GGN32128.1"/>
    <property type="molecule type" value="Genomic_DNA"/>
</dbReference>
<evidence type="ECO:0000313" key="1">
    <source>
        <dbReference type="EMBL" id="GGN32128.1"/>
    </source>
</evidence>
<accession>A0ABQ2IXX9</accession>
<keyword evidence="2" id="KW-1185">Reference proteome</keyword>
<organism evidence="1 2">
    <name type="scientific">Deinococcus daejeonensis</name>
    <dbReference type="NCBI Taxonomy" id="1007098"/>
    <lineage>
        <taxon>Bacteria</taxon>
        <taxon>Thermotogati</taxon>
        <taxon>Deinococcota</taxon>
        <taxon>Deinococci</taxon>
        <taxon>Deinococcales</taxon>
        <taxon>Deinococcaceae</taxon>
        <taxon>Deinococcus</taxon>
    </lineage>
</organism>
<comment type="caution">
    <text evidence="1">The sequence shown here is derived from an EMBL/GenBank/DDBJ whole genome shotgun (WGS) entry which is preliminary data.</text>
</comment>
<name>A0ABQ2IXX9_9DEIO</name>
<reference evidence="2" key="1">
    <citation type="journal article" date="2019" name="Int. J. Syst. Evol. Microbiol.">
        <title>The Global Catalogue of Microorganisms (GCM) 10K type strain sequencing project: providing services to taxonomists for standard genome sequencing and annotation.</title>
        <authorList>
            <consortium name="The Broad Institute Genomics Platform"/>
            <consortium name="The Broad Institute Genome Sequencing Center for Infectious Disease"/>
            <person name="Wu L."/>
            <person name="Ma J."/>
        </authorList>
    </citation>
    <scope>NUCLEOTIDE SEQUENCE [LARGE SCALE GENOMIC DNA]</scope>
    <source>
        <strain evidence="2">JCM 16918</strain>
    </source>
</reference>
<protein>
    <submittedName>
        <fullName evidence="1">Uncharacterized protein</fullName>
    </submittedName>
</protein>
<dbReference type="Proteomes" id="UP000645517">
    <property type="component" value="Unassembled WGS sequence"/>
</dbReference>
<gene>
    <name evidence="1" type="ORF">GCM10010842_08530</name>
</gene>